<reference evidence="2 3" key="1">
    <citation type="journal article" date="2015" name="Nature">
        <title>rRNA introns, odd ribosomes, and small enigmatic genomes across a large radiation of phyla.</title>
        <authorList>
            <person name="Brown C.T."/>
            <person name="Hug L.A."/>
            <person name="Thomas B.C."/>
            <person name="Sharon I."/>
            <person name="Castelle C.J."/>
            <person name="Singh A."/>
            <person name="Wilkins M.J."/>
            <person name="Williams K.H."/>
            <person name="Banfield J.F."/>
        </authorList>
    </citation>
    <scope>NUCLEOTIDE SEQUENCE [LARGE SCALE GENOMIC DNA]</scope>
</reference>
<feature type="transmembrane region" description="Helical" evidence="1">
    <location>
        <begin position="50"/>
        <end position="69"/>
    </location>
</feature>
<feature type="transmembrane region" description="Helical" evidence="1">
    <location>
        <begin position="318"/>
        <end position="340"/>
    </location>
</feature>
<evidence type="ECO:0008006" key="4">
    <source>
        <dbReference type="Google" id="ProtNLM"/>
    </source>
</evidence>
<keyword evidence="1" id="KW-0472">Membrane</keyword>
<feature type="transmembrane region" description="Helical" evidence="1">
    <location>
        <begin position="178"/>
        <end position="199"/>
    </location>
</feature>
<protein>
    <recommendedName>
        <fullName evidence="4">Glycosyltransferase RgtA/B/C/D-like domain-containing protein</fullName>
    </recommendedName>
</protein>
<evidence type="ECO:0000313" key="3">
    <source>
        <dbReference type="Proteomes" id="UP000034107"/>
    </source>
</evidence>
<sequence>MNLLNRDKAAILLIMAGMAIYFLLGRIVLMDDGVMYQGFAEALSRGVVDFRSYYGFQGLSILAVPIIWLTQSPNSIVFTSVIFTILSIPLMYLLARNLHASHQAGIIGVILFLLMPYPYVTLMRGFQEAALLFFILLIIYGSTAKKVWTPLAWAIGGIVKPFALTLAPLLLGGSTSKWLKINILLAFLIGGTYLTTSYIQTGHLINNAAINSYQGAFDTGNPPPLVESFAFQVKGFARVAANFLIPSRKILIAPSVILIGLFGLFTLRDRQMRKRFTAVIVLNVLLVGFLTFSFPKYLLPAAVIFLLASIPVFERSRWLWPIVFIDSFFVFKYIYLHFGIEFWPSFPIYLIPYYCGIGLVGYLWFNQIHHQLLSNVKKSNHHPHS</sequence>
<feature type="transmembrane region" description="Helical" evidence="1">
    <location>
        <begin position="129"/>
        <end position="145"/>
    </location>
</feature>
<evidence type="ECO:0000313" key="2">
    <source>
        <dbReference type="EMBL" id="KKU21830.1"/>
    </source>
</evidence>
<feature type="transmembrane region" description="Helical" evidence="1">
    <location>
        <begin position="250"/>
        <end position="267"/>
    </location>
</feature>
<feature type="transmembrane region" description="Helical" evidence="1">
    <location>
        <begin position="274"/>
        <end position="291"/>
    </location>
</feature>
<keyword evidence="1" id="KW-0812">Transmembrane</keyword>
<comment type="caution">
    <text evidence="2">The sequence shown here is derived from an EMBL/GenBank/DDBJ whole genome shotgun (WGS) entry which is preliminary data.</text>
</comment>
<organism evidence="2 3">
    <name type="scientific">Candidatus Nomurabacteria bacterium GW2011_GWA1_46_11</name>
    <dbReference type="NCBI Taxonomy" id="1618732"/>
    <lineage>
        <taxon>Bacteria</taxon>
        <taxon>Candidatus Nomuraibacteriota</taxon>
    </lineage>
</organism>
<feature type="transmembrane region" description="Helical" evidence="1">
    <location>
        <begin position="346"/>
        <end position="365"/>
    </location>
</feature>
<feature type="transmembrane region" description="Helical" evidence="1">
    <location>
        <begin position="100"/>
        <end position="117"/>
    </location>
</feature>
<dbReference type="AlphaFoldDB" id="A0A0G1RLM1"/>
<feature type="transmembrane region" description="Helical" evidence="1">
    <location>
        <begin position="151"/>
        <end position="171"/>
    </location>
</feature>
<proteinExistence type="predicted"/>
<evidence type="ECO:0000256" key="1">
    <source>
        <dbReference type="SAM" id="Phobius"/>
    </source>
</evidence>
<name>A0A0G1RLM1_9BACT</name>
<feature type="transmembrane region" description="Helical" evidence="1">
    <location>
        <begin position="9"/>
        <end position="30"/>
    </location>
</feature>
<dbReference type="Proteomes" id="UP000034107">
    <property type="component" value="Unassembled WGS sequence"/>
</dbReference>
<gene>
    <name evidence="2" type="ORF">UX31_C0011G0022</name>
</gene>
<accession>A0A0G1RLM1</accession>
<keyword evidence="1" id="KW-1133">Transmembrane helix</keyword>
<dbReference type="EMBL" id="LCLS01000011">
    <property type="protein sequence ID" value="KKU21830.1"/>
    <property type="molecule type" value="Genomic_DNA"/>
</dbReference>
<feature type="transmembrane region" description="Helical" evidence="1">
    <location>
        <begin position="76"/>
        <end position="94"/>
    </location>
</feature>